<evidence type="ECO:0000256" key="2">
    <source>
        <dbReference type="HAMAP-Rule" id="MF_02087"/>
    </source>
</evidence>
<dbReference type="PANTHER" id="PTHR10146:SF14">
    <property type="entry name" value="PYRIDOXAL PHOSPHATE HOMEOSTASIS PROTEIN"/>
    <property type="match status" value="1"/>
</dbReference>
<dbReference type="InterPro" id="IPR029066">
    <property type="entry name" value="PLP-binding_barrel"/>
</dbReference>
<dbReference type="Proteomes" id="UP000630149">
    <property type="component" value="Unassembled WGS sequence"/>
</dbReference>
<evidence type="ECO:0000313" key="7">
    <source>
        <dbReference type="Proteomes" id="UP000630149"/>
    </source>
</evidence>
<comment type="similarity">
    <text evidence="2 4">Belongs to the pyridoxal phosphate-binding protein YggS/PROSC family.</text>
</comment>
<evidence type="ECO:0000256" key="1">
    <source>
        <dbReference type="ARBA" id="ARBA00022898"/>
    </source>
</evidence>
<proteinExistence type="inferred from homology"/>
<evidence type="ECO:0000256" key="4">
    <source>
        <dbReference type="RuleBase" id="RU004514"/>
    </source>
</evidence>
<evidence type="ECO:0000259" key="5">
    <source>
        <dbReference type="Pfam" id="PF01168"/>
    </source>
</evidence>
<evidence type="ECO:0000256" key="3">
    <source>
        <dbReference type="PIRSR" id="PIRSR004848-1"/>
    </source>
</evidence>
<dbReference type="OrthoDB" id="9804072at2"/>
<dbReference type="GO" id="GO:0030170">
    <property type="term" value="F:pyridoxal phosphate binding"/>
    <property type="evidence" value="ECO:0007669"/>
    <property type="project" value="UniProtKB-UniRule"/>
</dbReference>
<organism evidence="6 7">
    <name type="scientific">Legionella impletisoli</name>
    <dbReference type="NCBI Taxonomy" id="343510"/>
    <lineage>
        <taxon>Bacteria</taxon>
        <taxon>Pseudomonadati</taxon>
        <taxon>Pseudomonadota</taxon>
        <taxon>Gammaproteobacteria</taxon>
        <taxon>Legionellales</taxon>
        <taxon>Legionellaceae</taxon>
        <taxon>Legionella</taxon>
    </lineage>
</organism>
<dbReference type="FunFam" id="3.20.20.10:FF:000018">
    <property type="entry name" value="Pyridoxal phosphate homeostasis protein"/>
    <property type="match status" value="1"/>
</dbReference>
<comment type="function">
    <text evidence="2">Pyridoxal 5'-phosphate (PLP)-binding protein, which is involved in PLP homeostasis.</text>
</comment>
<protein>
    <recommendedName>
        <fullName evidence="2">Pyridoxal phosphate homeostasis protein</fullName>
        <shortName evidence="2">PLP homeostasis protein</shortName>
    </recommendedName>
</protein>
<comment type="cofactor">
    <cofactor evidence="3">
        <name>pyridoxal 5'-phosphate</name>
        <dbReference type="ChEBI" id="CHEBI:597326"/>
    </cofactor>
</comment>
<dbReference type="InterPro" id="IPR001608">
    <property type="entry name" value="Ala_racemase_N"/>
</dbReference>
<keyword evidence="7" id="KW-1185">Reference proteome</keyword>
<keyword evidence="1 2" id="KW-0663">Pyridoxal phosphate</keyword>
<dbReference type="EMBL" id="BMOB01000005">
    <property type="protein sequence ID" value="GGI85864.1"/>
    <property type="molecule type" value="Genomic_DNA"/>
</dbReference>
<feature type="domain" description="Alanine racemase N-terminal" evidence="5">
    <location>
        <begin position="29"/>
        <end position="226"/>
    </location>
</feature>
<dbReference type="InterPro" id="IPR011078">
    <property type="entry name" value="PyrdxlP_homeostasis"/>
</dbReference>
<dbReference type="Gene3D" id="3.20.20.10">
    <property type="entry name" value="Alanine racemase"/>
    <property type="match status" value="1"/>
</dbReference>
<sequence>MTITLQIEKINKAIIESAKASGRSPDLIKLLAVSKGQTVDAIKRAYYAGIRDFGENYLQEALPKINALPSLDIQWHFIGHIQSNKAREIAEHVDWVHSVSRLSIARALNQFRTLEHALNICLQINLDNEATKSGIPPEEAPQLVAEVLRLSRLKLRGLMVIPTPSLDENQQYERFLRVHHLLQSLNQEFKINMDTLSMGMSHDFPAAIRAGSTIVRIGQAIFGKRP</sequence>
<dbReference type="PANTHER" id="PTHR10146">
    <property type="entry name" value="PROLINE SYNTHETASE CO-TRANSCRIBED BACTERIAL HOMOLOG PROTEIN"/>
    <property type="match status" value="1"/>
</dbReference>
<reference evidence="6" key="2">
    <citation type="submission" date="2020-09" db="EMBL/GenBank/DDBJ databases">
        <authorList>
            <person name="Sun Q."/>
            <person name="Ohkuma M."/>
        </authorList>
    </citation>
    <scope>NUCLEOTIDE SEQUENCE</scope>
    <source>
        <strain evidence="6">JCM 13919</strain>
    </source>
</reference>
<dbReference type="PIRSF" id="PIRSF004848">
    <property type="entry name" value="YBL036c_PLPDEIII"/>
    <property type="match status" value="1"/>
</dbReference>
<accession>A0A917JVL8</accession>
<dbReference type="Pfam" id="PF01168">
    <property type="entry name" value="Ala_racemase_N"/>
    <property type="match status" value="1"/>
</dbReference>
<dbReference type="SUPFAM" id="SSF51419">
    <property type="entry name" value="PLP-binding barrel"/>
    <property type="match status" value="1"/>
</dbReference>
<dbReference type="NCBIfam" id="TIGR00044">
    <property type="entry name" value="YggS family pyridoxal phosphate-dependent enzyme"/>
    <property type="match status" value="1"/>
</dbReference>
<name>A0A917JVL8_9GAMM</name>
<feature type="modified residue" description="N6-(pyridoxal phosphate)lysine" evidence="2 3">
    <location>
        <position position="35"/>
    </location>
</feature>
<dbReference type="AlphaFoldDB" id="A0A917JVL8"/>
<evidence type="ECO:0000313" key="6">
    <source>
        <dbReference type="EMBL" id="GGI85864.1"/>
    </source>
</evidence>
<dbReference type="HAMAP" id="MF_02087">
    <property type="entry name" value="PLP_homeostasis"/>
    <property type="match status" value="1"/>
</dbReference>
<comment type="caution">
    <text evidence="6">The sequence shown here is derived from an EMBL/GenBank/DDBJ whole genome shotgun (WGS) entry which is preliminary data.</text>
</comment>
<dbReference type="RefSeq" id="WP_131776725.1">
    <property type="nucleotide sequence ID" value="NZ_BMOB01000005.1"/>
</dbReference>
<reference evidence="6" key="1">
    <citation type="journal article" date="2014" name="Int. J. Syst. Evol. Microbiol.">
        <title>Complete genome sequence of Corynebacterium casei LMG S-19264T (=DSM 44701T), isolated from a smear-ripened cheese.</title>
        <authorList>
            <consortium name="US DOE Joint Genome Institute (JGI-PGF)"/>
            <person name="Walter F."/>
            <person name="Albersmeier A."/>
            <person name="Kalinowski J."/>
            <person name="Ruckert C."/>
        </authorList>
    </citation>
    <scope>NUCLEOTIDE SEQUENCE</scope>
    <source>
        <strain evidence="6">JCM 13919</strain>
    </source>
</reference>
<dbReference type="PROSITE" id="PS01211">
    <property type="entry name" value="UPF0001"/>
    <property type="match status" value="1"/>
</dbReference>
<gene>
    <name evidence="6" type="ORF">GCM10007966_13080</name>
</gene>